<dbReference type="Proteomes" id="UP000292957">
    <property type="component" value="Unassembled WGS sequence"/>
</dbReference>
<evidence type="ECO:0000256" key="1">
    <source>
        <dbReference type="SAM" id="MobiDB-lite"/>
    </source>
</evidence>
<dbReference type="EMBL" id="ML143395">
    <property type="protein sequence ID" value="TBU32305.1"/>
    <property type="molecule type" value="Genomic_DNA"/>
</dbReference>
<sequence>MSSPLRALSPGSSLASYDYFSAHSRSHSDPRDSSSGDSDSYGTLSDDGSSDDEILLSFSELSSADLRSQRGALTPALFSDDEFVLMSRPRSPASGDDLTASFSELSLSSRSRGYGHRRVASGSSTGSAKSQASYPNSSPKRRNRKRRAAQTPGNGRAEDGQHHGQQPQGNGESYDAKLKHHSPSKARRKARRAASQAVAAGQTQDLALVPAYPAAGLGDRGIVDDVSEAGSEYSYIPPELYRSAQRYVSSVLSAPTDVTTDMPSKLAFLQALIIELGLYTSMPSLPNSLRAAKAVLKSQVFLNVRDYLAVRQQGVDALRGVMHPSRSALMREIRGGKKAPRKTVKDRGLDVLLVTCYR</sequence>
<protein>
    <recommendedName>
        <fullName evidence="2">WH2 domain-containing protein</fullName>
    </recommendedName>
</protein>
<feature type="compositionally biased region" description="Low complexity" evidence="1">
    <location>
        <begin position="101"/>
        <end position="112"/>
    </location>
</feature>
<organism evidence="3">
    <name type="scientific">Dichomitus squalens</name>
    <dbReference type="NCBI Taxonomy" id="114155"/>
    <lineage>
        <taxon>Eukaryota</taxon>
        <taxon>Fungi</taxon>
        <taxon>Dikarya</taxon>
        <taxon>Basidiomycota</taxon>
        <taxon>Agaricomycotina</taxon>
        <taxon>Agaricomycetes</taxon>
        <taxon>Polyporales</taxon>
        <taxon>Polyporaceae</taxon>
        <taxon>Dichomitus</taxon>
    </lineage>
</organism>
<evidence type="ECO:0000259" key="2">
    <source>
        <dbReference type="PROSITE" id="PS51082"/>
    </source>
</evidence>
<accession>A0A4Q9MX67</accession>
<feature type="compositionally biased region" description="Basic residues" evidence="1">
    <location>
        <begin position="178"/>
        <end position="192"/>
    </location>
</feature>
<feature type="compositionally biased region" description="Polar residues" evidence="1">
    <location>
        <begin position="121"/>
        <end position="134"/>
    </location>
</feature>
<dbReference type="InterPro" id="IPR003124">
    <property type="entry name" value="WH2_dom"/>
</dbReference>
<dbReference type="PROSITE" id="PS51082">
    <property type="entry name" value="WH2"/>
    <property type="match status" value="1"/>
</dbReference>
<dbReference type="AlphaFoldDB" id="A0A4Q9MX67"/>
<evidence type="ECO:0000313" key="3">
    <source>
        <dbReference type="EMBL" id="TBU32305.1"/>
    </source>
</evidence>
<feature type="region of interest" description="Disordered" evidence="1">
    <location>
        <begin position="23"/>
        <end position="49"/>
    </location>
</feature>
<feature type="region of interest" description="Disordered" evidence="1">
    <location>
        <begin position="77"/>
        <end position="200"/>
    </location>
</feature>
<gene>
    <name evidence="3" type="ORF">BD311DRAFT_803904</name>
</gene>
<name>A0A4Q9MX67_9APHY</name>
<dbReference type="OrthoDB" id="2596481at2759"/>
<reference evidence="3" key="1">
    <citation type="submission" date="2019-01" db="EMBL/GenBank/DDBJ databases">
        <title>Draft genome sequences of three monokaryotic isolates of the white-rot basidiomycete fungus Dichomitus squalens.</title>
        <authorList>
            <consortium name="DOE Joint Genome Institute"/>
            <person name="Lopez S.C."/>
            <person name="Andreopoulos B."/>
            <person name="Pangilinan J."/>
            <person name="Lipzen A."/>
            <person name="Riley R."/>
            <person name="Ahrendt S."/>
            <person name="Ng V."/>
            <person name="Barry K."/>
            <person name="Daum C."/>
            <person name="Grigoriev I.V."/>
            <person name="Hilden K.S."/>
            <person name="Makela M.R."/>
            <person name="de Vries R.P."/>
        </authorList>
    </citation>
    <scope>NUCLEOTIDE SEQUENCE [LARGE SCALE GENOMIC DNA]</scope>
    <source>
        <strain evidence="3">OM18370.1</strain>
    </source>
</reference>
<feature type="compositionally biased region" description="Basic residues" evidence="1">
    <location>
        <begin position="139"/>
        <end position="148"/>
    </location>
</feature>
<dbReference type="GO" id="GO:0003779">
    <property type="term" value="F:actin binding"/>
    <property type="evidence" value="ECO:0007669"/>
    <property type="project" value="InterPro"/>
</dbReference>
<proteinExistence type="predicted"/>
<feature type="compositionally biased region" description="Low complexity" evidence="1">
    <location>
        <begin position="35"/>
        <end position="47"/>
    </location>
</feature>
<feature type="domain" description="WH2" evidence="2">
    <location>
        <begin position="325"/>
        <end position="343"/>
    </location>
</feature>